<keyword evidence="1" id="KW-0472">Membrane</keyword>
<evidence type="ECO:0000256" key="1">
    <source>
        <dbReference type="SAM" id="Phobius"/>
    </source>
</evidence>
<dbReference type="AlphaFoldDB" id="A0A5M8P097"/>
<feature type="transmembrane region" description="Helical" evidence="1">
    <location>
        <begin position="133"/>
        <end position="151"/>
    </location>
</feature>
<feature type="transmembrane region" description="Helical" evidence="1">
    <location>
        <begin position="103"/>
        <end position="126"/>
    </location>
</feature>
<protein>
    <submittedName>
        <fullName evidence="2">Uncharacterized protein</fullName>
    </submittedName>
</protein>
<reference evidence="2 3" key="1">
    <citation type="submission" date="2019-03" db="EMBL/GenBank/DDBJ databases">
        <title>Single cell metagenomics reveals metabolic interactions within the superorganism composed of flagellate Streblomastix strix and complex community of Bacteroidetes bacteria on its surface.</title>
        <authorList>
            <person name="Treitli S.C."/>
            <person name="Kolisko M."/>
            <person name="Husnik F."/>
            <person name="Keeling P."/>
            <person name="Hampl V."/>
        </authorList>
    </citation>
    <scope>NUCLEOTIDE SEQUENCE [LARGE SCALE GENOMIC DNA]</scope>
    <source>
        <strain evidence="2">St1</strain>
    </source>
</reference>
<feature type="transmembrane region" description="Helical" evidence="1">
    <location>
        <begin position="276"/>
        <end position="293"/>
    </location>
</feature>
<gene>
    <name evidence="2" type="ORF">EZS26_001971</name>
</gene>
<feature type="transmembrane region" description="Helical" evidence="1">
    <location>
        <begin position="7"/>
        <end position="29"/>
    </location>
</feature>
<comment type="caution">
    <text evidence="2">The sequence shown here is derived from an EMBL/GenBank/DDBJ whole genome shotgun (WGS) entry which is preliminary data.</text>
</comment>
<evidence type="ECO:0000313" key="2">
    <source>
        <dbReference type="EMBL" id="KAA6301808.1"/>
    </source>
</evidence>
<dbReference type="Proteomes" id="UP000324575">
    <property type="component" value="Unassembled WGS sequence"/>
</dbReference>
<proteinExistence type="predicted"/>
<dbReference type="Pfam" id="PF19529">
    <property type="entry name" value="DUF6057"/>
    <property type="match status" value="1"/>
</dbReference>
<feature type="transmembrane region" description="Helical" evidence="1">
    <location>
        <begin position="201"/>
        <end position="222"/>
    </location>
</feature>
<evidence type="ECO:0000313" key="3">
    <source>
        <dbReference type="Proteomes" id="UP000324575"/>
    </source>
</evidence>
<feature type="transmembrane region" description="Helical" evidence="1">
    <location>
        <begin position="49"/>
        <end position="69"/>
    </location>
</feature>
<sequence>MKTKPRYFFYQGLCIAIFVLFAGFLTAGYNYDFLFRAEELSLFLPTRLFFLQHLRMAGGLLTYAGTFLTQFFYYPWLGSVLLLLLLLLIQYLTLQAFEIPKRYYPLSFIPSILLLLSVTQVGYVLFSLKSPGYLFSNTLGVLVCLLAVMGYKQLKNEWTSSIAWALFIILGYPLFGFYALFTALICVITPNPKGTYTLKTLFRRLGIICLIVIIPYLYYIYIYTQMQFTQIYVASLPRFYFDMEFYLWLPFILLFLSLVVFSLFFFAKQGNRPNKTAHLIAFCLFAISLFYLYNHSFRDENFQTELKMTKAIEAGDWEKVISIGKKIEGNPTRLIIMDYNLALNKLGKAGDRLFSMNNNSVLQNSKRPNLVLMNTGAKSLYFQYGKTNFCYRWCMEEKVEYGMNVEQLKYMVKSSLVNGEYALAQKYNKLLLKTFFHKSWAMKYQQYIDNHPLIAEDAEFQAIKPLMAYEDLLDGDGNLLEAYILNSFAYMKGGPPELVELSLQCNLILKNIERFWPRFFLYARTHDRIPVHYQEAALLYSYLEKKVDVRNFALDKGIVDRFNQLVAMSQKYEYNSEERNKVLFKPQFGDTFWYYYFFVKDIKTN</sequence>
<organism evidence="2 3">
    <name type="scientific">Candidatus Ordinivivax streblomastigis</name>
    <dbReference type="NCBI Taxonomy" id="2540710"/>
    <lineage>
        <taxon>Bacteria</taxon>
        <taxon>Pseudomonadati</taxon>
        <taxon>Bacteroidota</taxon>
        <taxon>Bacteroidia</taxon>
        <taxon>Bacteroidales</taxon>
        <taxon>Candidatus Ordinivivax</taxon>
    </lineage>
</organism>
<feature type="transmembrane region" description="Helical" evidence="1">
    <location>
        <begin position="76"/>
        <end position="97"/>
    </location>
</feature>
<dbReference type="InterPro" id="IPR045692">
    <property type="entry name" value="DUF6057"/>
</dbReference>
<feature type="transmembrane region" description="Helical" evidence="1">
    <location>
        <begin position="245"/>
        <end position="267"/>
    </location>
</feature>
<accession>A0A5M8P097</accession>
<dbReference type="EMBL" id="SNRX01000013">
    <property type="protein sequence ID" value="KAA6301808.1"/>
    <property type="molecule type" value="Genomic_DNA"/>
</dbReference>
<feature type="transmembrane region" description="Helical" evidence="1">
    <location>
        <begin position="163"/>
        <end position="189"/>
    </location>
</feature>
<keyword evidence="1" id="KW-0812">Transmembrane</keyword>
<name>A0A5M8P097_9BACT</name>
<keyword evidence="1" id="KW-1133">Transmembrane helix</keyword>